<dbReference type="PANTHER" id="PTHR46093:SF18">
    <property type="entry name" value="FIBRONECTIN TYPE-III DOMAIN-CONTAINING PROTEIN"/>
    <property type="match status" value="1"/>
</dbReference>
<evidence type="ECO:0000256" key="3">
    <source>
        <dbReference type="SAM" id="MobiDB-lite"/>
    </source>
</evidence>
<dbReference type="SMART" id="SM00225">
    <property type="entry name" value="BTB"/>
    <property type="match status" value="2"/>
</dbReference>
<dbReference type="CDD" id="cd18186">
    <property type="entry name" value="BTB_POZ_ZBTB_KLHL-like"/>
    <property type="match status" value="1"/>
</dbReference>
<dbReference type="GeneID" id="14919228"/>
<dbReference type="InterPro" id="IPR003877">
    <property type="entry name" value="SPRY_dom"/>
</dbReference>
<dbReference type="InterPro" id="IPR011333">
    <property type="entry name" value="SKP1/BTB/POZ_sf"/>
</dbReference>
<dbReference type="CDD" id="cd12885">
    <property type="entry name" value="SPRY_RanBP_like"/>
    <property type="match status" value="1"/>
</dbReference>
<dbReference type="InterPro" id="IPR000210">
    <property type="entry name" value="BTB/POZ_dom"/>
</dbReference>
<dbReference type="Pfam" id="PF00622">
    <property type="entry name" value="SPRY"/>
    <property type="match status" value="1"/>
</dbReference>
<dbReference type="InterPro" id="IPR001870">
    <property type="entry name" value="B30.2/SPRY"/>
</dbReference>
<dbReference type="Gene3D" id="2.120.10.80">
    <property type="entry name" value="Kelch-type beta propeller"/>
    <property type="match status" value="1"/>
</dbReference>
<evidence type="ECO:0000313" key="6">
    <source>
        <dbReference type="EMBL" id="ELR18451.1"/>
    </source>
</evidence>
<evidence type="ECO:0000313" key="7">
    <source>
        <dbReference type="Proteomes" id="UP000011083"/>
    </source>
</evidence>
<dbReference type="Proteomes" id="UP000011083">
    <property type="component" value="Unassembled WGS sequence"/>
</dbReference>
<dbReference type="STRING" id="1257118.L8H244"/>
<keyword evidence="1" id="KW-0880">Kelch repeat</keyword>
<proteinExistence type="predicted"/>
<evidence type="ECO:0000259" key="5">
    <source>
        <dbReference type="PROSITE" id="PS50188"/>
    </source>
</evidence>
<dbReference type="SUPFAM" id="SSF54695">
    <property type="entry name" value="POZ domain"/>
    <property type="match status" value="2"/>
</dbReference>
<dbReference type="EMBL" id="KB007953">
    <property type="protein sequence ID" value="ELR18451.1"/>
    <property type="molecule type" value="Genomic_DNA"/>
</dbReference>
<protein>
    <submittedName>
        <fullName evidence="6">SPRY domain containing protein</fullName>
    </submittedName>
</protein>
<evidence type="ECO:0000256" key="2">
    <source>
        <dbReference type="ARBA" id="ARBA00022737"/>
    </source>
</evidence>
<dbReference type="PROSITE" id="PS50890">
    <property type="entry name" value="PUA"/>
    <property type="match status" value="1"/>
</dbReference>
<dbReference type="PROSITE" id="PS50097">
    <property type="entry name" value="BTB"/>
    <property type="match status" value="2"/>
</dbReference>
<dbReference type="PROSITE" id="PS50188">
    <property type="entry name" value="B302_SPRY"/>
    <property type="match status" value="1"/>
</dbReference>
<dbReference type="Pfam" id="PF00651">
    <property type="entry name" value="BTB"/>
    <property type="match status" value="2"/>
</dbReference>
<dbReference type="PANTHER" id="PTHR46093">
    <property type="entry name" value="ACYL-COA-BINDING DOMAIN-CONTAINING PROTEIN 5"/>
    <property type="match status" value="1"/>
</dbReference>
<dbReference type="Gene3D" id="2.60.120.920">
    <property type="match status" value="1"/>
</dbReference>
<sequence>MTALGSSIYMFGGYGISPQQEGYEITPQEGDEPMALHMSDLYVLKAEGELQSLGTIATAEDRRDHSYALDLRRIGENLVVAEDGLTVEYVVDASVLSPSKPAVVKTSTPIRRIGDETLFYFEITVLDQGLKGYIAVGLTDVNYPLNKQPGWVKHSYGYHGDDGMAYHNQGSGIPFGPRFGTGDTVGCGLIYETGEVFFTKNGKFLGVGYSNAQGKELFPSVGLHSSAEKVVFNLGKKPFKFNFEAEVVEWTALNPRGQEPEGRSASHLLPFGSKLLLFGGYSPVDFFDDVHVLDTDTMVWSEMATKGPLPRYRDVSVSICMNKLVVFGGRSASRCVNFVYFLDLATWEWENVTAKIEGDGPRARMAHASAVVGDKVYIFGGVTAEKQLLNDIHILDVGRMQWSSPQVYGRPPTARQNATVTPVDKRRQHNDMHVFDTERLAWYKPHVSGTVPRPRNHHTAAALNVDGRQQLYFFAGWNGRGYMEDLDCLDLQSEESEELLSACNQPDFHDITFWVAGKPIYAHKVILASRSSYLRSMLTTGEDAMACEEEQRGAWEDKSEVVLTDVTDYSVFLAFIHFLYTDIADATTEMIGALLAVTEKYGKEHIERMSEYLILTRLKTPSSLYKNLRWAFNNPRFSDVRFLVRERTRSEREEEEELFGGHLKGKERDADSPATAPTAQRVYGHKVVVCGRSPYFKALLLGGLKETSQEEIVINPSDDEGLGDDMAVEGEFARGRGSFDAVDAVTSSAIRYAIFTSLMKYLYTDEMELENDEDRLDLLVLANLYSVESLKKLIEDDLMQSLDFENVSCLFALADTANALNLRRKCLHFITENENTLQGIKLTWSYMDLSGELKEEIARFWATRQAQ</sequence>
<dbReference type="VEuPathDB" id="AmoebaDB:ACA1_315020"/>
<keyword evidence="7" id="KW-1185">Reference proteome</keyword>
<feature type="domain" description="BTB" evidence="4">
    <location>
        <begin position="670"/>
        <end position="771"/>
    </location>
</feature>
<dbReference type="CDD" id="cd14733">
    <property type="entry name" value="BACK"/>
    <property type="match status" value="1"/>
</dbReference>
<dbReference type="KEGG" id="acan:ACA1_315020"/>
<dbReference type="AlphaFoldDB" id="L8H244"/>
<evidence type="ECO:0000259" key="4">
    <source>
        <dbReference type="PROSITE" id="PS50097"/>
    </source>
</evidence>
<dbReference type="InterPro" id="IPR015915">
    <property type="entry name" value="Kelch-typ_b-propeller"/>
</dbReference>
<name>L8H244_ACACF</name>
<organism evidence="6 7">
    <name type="scientific">Acanthamoeba castellanii (strain ATCC 30010 / Neff)</name>
    <dbReference type="NCBI Taxonomy" id="1257118"/>
    <lineage>
        <taxon>Eukaryota</taxon>
        <taxon>Amoebozoa</taxon>
        <taxon>Discosea</taxon>
        <taxon>Longamoebia</taxon>
        <taxon>Centramoebida</taxon>
        <taxon>Acanthamoebidae</taxon>
        <taxon>Acanthamoeba</taxon>
    </lineage>
</organism>
<reference evidence="6 7" key="1">
    <citation type="journal article" date="2013" name="Genome Biol.">
        <title>Genome of Acanthamoeba castellanii highlights extensive lateral gene transfer and early evolution of tyrosine kinase signaling.</title>
        <authorList>
            <person name="Clarke M."/>
            <person name="Lohan A.J."/>
            <person name="Liu B."/>
            <person name="Lagkouvardos I."/>
            <person name="Roy S."/>
            <person name="Zafar N."/>
            <person name="Bertelli C."/>
            <person name="Schilde C."/>
            <person name="Kianianmomeni A."/>
            <person name="Burglin T.R."/>
            <person name="Frech C."/>
            <person name="Turcotte B."/>
            <person name="Kopec K.O."/>
            <person name="Synnott J.M."/>
            <person name="Choo C."/>
            <person name="Paponov I."/>
            <person name="Finkler A."/>
            <person name="Soon Heng Tan C."/>
            <person name="Hutchins A.P."/>
            <person name="Weinmeier T."/>
            <person name="Rattei T."/>
            <person name="Chu J.S."/>
            <person name="Gimenez G."/>
            <person name="Irimia M."/>
            <person name="Rigden D.J."/>
            <person name="Fitzpatrick D.A."/>
            <person name="Lorenzo-Morales J."/>
            <person name="Bateman A."/>
            <person name="Chiu C.H."/>
            <person name="Tang P."/>
            <person name="Hegemann P."/>
            <person name="Fromm H."/>
            <person name="Raoult D."/>
            <person name="Greub G."/>
            <person name="Miranda-Saavedra D."/>
            <person name="Chen N."/>
            <person name="Nash P."/>
            <person name="Ginger M.L."/>
            <person name="Horn M."/>
            <person name="Schaap P."/>
            <person name="Caler L."/>
            <person name="Loftus B."/>
        </authorList>
    </citation>
    <scope>NUCLEOTIDE SEQUENCE [LARGE SCALE GENOMIC DNA]</scope>
    <source>
        <strain evidence="6 7">Neff</strain>
    </source>
</reference>
<dbReference type="InterPro" id="IPR013320">
    <property type="entry name" value="ConA-like_dom_sf"/>
</dbReference>
<feature type="domain" description="B30.2/SPRY" evidence="5">
    <location>
        <begin position="46"/>
        <end position="239"/>
    </location>
</feature>
<dbReference type="InterPro" id="IPR044736">
    <property type="entry name" value="Gid1/RanBPM/SPLA_SPRY"/>
</dbReference>
<dbReference type="Gene3D" id="3.30.710.10">
    <property type="entry name" value="Potassium Channel Kv1.1, Chain A"/>
    <property type="match status" value="2"/>
</dbReference>
<dbReference type="Pfam" id="PF24681">
    <property type="entry name" value="Kelch_KLHDC2_KLHL20_DRC7"/>
    <property type="match status" value="2"/>
</dbReference>
<dbReference type="InterPro" id="IPR043136">
    <property type="entry name" value="B30.2/SPRY_sf"/>
</dbReference>
<feature type="region of interest" description="Disordered" evidence="3">
    <location>
        <begin position="406"/>
        <end position="425"/>
    </location>
</feature>
<dbReference type="SMART" id="SM00449">
    <property type="entry name" value="SPRY"/>
    <property type="match status" value="1"/>
</dbReference>
<dbReference type="SUPFAM" id="SSF49899">
    <property type="entry name" value="Concanavalin A-like lectins/glucanases"/>
    <property type="match status" value="1"/>
</dbReference>
<evidence type="ECO:0000256" key="1">
    <source>
        <dbReference type="ARBA" id="ARBA00022441"/>
    </source>
</evidence>
<accession>L8H244</accession>
<keyword evidence="2" id="KW-0677">Repeat</keyword>
<dbReference type="OrthoDB" id="14767at2759"/>
<feature type="domain" description="BTB" evidence="4">
    <location>
        <begin position="509"/>
        <end position="588"/>
    </location>
</feature>
<dbReference type="SUPFAM" id="SSF117281">
    <property type="entry name" value="Kelch motif"/>
    <property type="match status" value="1"/>
</dbReference>
<dbReference type="RefSeq" id="XP_004340485.1">
    <property type="nucleotide sequence ID" value="XM_004340437.1"/>
</dbReference>
<gene>
    <name evidence="6" type="ORF">ACA1_315020</name>
</gene>